<sequence length="248" mass="27611">MKTLVNFRDAGGYQTAEGHKVKTGKIYRSGEIVDLSVEDKDKFVNEYGIKTIFDLRGASELAERPDDTFAGTHYINLDIMKDLDGQSSSLEDLTAEPTSADDHMKSLYQGMILSKSGQNGYRQFLEQVASSDDPFIFHCFAGKDRTGVAAALVLDLLEVSKVDIYADYLKTNQMRKAANDLLIAGMREKGMDEAQLKEVETMMYVKKDYLDVAYETMNAEFGGLKGFVKDGLGLSDNLVKDLKTLYTV</sequence>
<evidence type="ECO:0000313" key="3">
    <source>
        <dbReference type="Proteomes" id="UP000674938"/>
    </source>
</evidence>
<dbReference type="RefSeq" id="WP_209531007.1">
    <property type="nucleotide sequence ID" value="NZ_JAEEGA010000014.1"/>
</dbReference>
<accession>A0A940PEN7</accession>
<dbReference type="GO" id="GO:0004721">
    <property type="term" value="F:phosphoprotein phosphatase activity"/>
    <property type="evidence" value="ECO:0007669"/>
    <property type="project" value="InterPro"/>
</dbReference>
<comment type="similarity">
    <text evidence="1">Belongs to the protein-tyrosine phosphatase family.</text>
</comment>
<dbReference type="EMBL" id="JAEEGA010000014">
    <property type="protein sequence ID" value="MBP1043202.1"/>
    <property type="molecule type" value="Genomic_DNA"/>
</dbReference>
<dbReference type="AlphaFoldDB" id="A0A940PEN7"/>
<evidence type="ECO:0000313" key="2">
    <source>
        <dbReference type="EMBL" id="MBP1043202.1"/>
    </source>
</evidence>
<dbReference type="PANTHER" id="PTHR31126:SF1">
    <property type="entry name" value="TYROSINE SPECIFIC PROTEIN PHOSPHATASES DOMAIN-CONTAINING PROTEIN"/>
    <property type="match status" value="1"/>
</dbReference>
<dbReference type="Pfam" id="PF13350">
    <property type="entry name" value="Y_phosphatase3"/>
    <property type="match status" value="1"/>
</dbReference>
<evidence type="ECO:0000256" key="1">
    <source>
        <dbReference type="ARBA" id="ARBA00009580"/>
    </source>
</evidence>
<dbReference type="Gene3D" id="3.90.190.10">
    <property type="entry name" value="Protein tyrosine phosphatase superfamily"/>
    <property type="match status" value="1"/>
</dbReference>
<dbReference type="PANTHER" id="PTHR31126">
    <property type="entry name" value="TYROSINE-PROTEIN PHOSPHATASE"/>
    <property type="match status" value="1"/>
</dbReference>
<dbReference type="Proteomes" id="UP000674938">
    <property type="component" value="Unassembled WGS sequence"/>
</dbReference>
<protein>
    <submittedName>
        <fullName evidence="2">Tyrosine-protein phosphatase</fullName>
    </submittedName>
</protein>
<comment type="caution">
    <text evidence="2">The sequence shown here is derived from an EMBL/GenBank/DDBJ whole genome shotgun (WGS) entry which is preliminary data.</text>
</comment>
<dbReference type="InterPro" id="IPR016130">
    <property type="entry name" value="Tyr_Pase_AS"/>
</dbReference>
<gene>
    <name evidence="2" type="ORF">I6N95_19465</name>
</gene>
<dbReference type="SUPFAM" id="SSF52799">
    <property type="entry name" value="(Phosphotyrosine protein) phosphatases II"/>
    <property type="match status" value="1"/>
</dbReference>
<dbReference type="InterPro" id="IPR029021">
    <property type="entry name" value="Prot-tyrosine_phosphatase-like"/>
</dbReference>
<reference evidence="2" key="1">
    <citation type="submission" date="2020-12" db="EMBL/GenBank/DDBJ databases">
        <title>Vagococcus allomyrinae sp. nov. and Enterococcus lavae sp. nov., isolated from the larvae of Allomyrina dichotoma.</title>
        <authorList>
            <person name="Lee S.D."/>
        </authorList>
    </citation>
    <scope>NUCLEOTIDE SEQUENCE</scope>
    <source>
        <strain evidence="2">BWB3-3</strain>
    </source>
</reference>
<organism evidence="2 3">
    <name type="scientific">Vagococcus allomyrinae</name>
    <dbReference type="NCBI Taxonomy" id="2794353"/>
    <lineage>
        <taxon>Bacteria</taxon>
        <taxon>Bacillati</taxon>
        <taxon>Bacillota</taxon>
        <taxon>Bacilli</taxon>
        <taxon>Lactobacillales</taxon>
        <taxon>Enterococcaceae</taxon>
        <taxon>Vagococcus</taxon>
    </lineage>
</organism>
<name>A0A940PEN7_9ENTE</name>
<dbReference type="PROSITE" id="PS00383">
    <property type="entry name" value="TYR_PHOSPHATASE_1"/>
    <property type="match status" value="1"/>
</dbReference>
<proteinExistence type="inferred from homology"/>
<dbReference type="InterPro" id="IPR026893">
    <property type="entry name" value="Tyr/Ser_Pase_IphP-type"/>
</dbReference>
<keyword evidence="3" id="KW-1185">Reference proteome</keyword>